<name>A0AAE0BXX1_9CHLO</name>
<dbReference type="PANTHER" id="PTHR24286">
    <property type="entry name" value="CYTOCHROME P450 26"/>
    <property type="match status" value="1"/>
</dbReference>
<keyword evidence="2" id="KW-0349">Heme</keyword>
<evidence type="ECO:0000256" key="5">
    <source>
        <dbReference type="ARBA" id="ARBA00023004"/>
    </source>
</evidence>
<sequence>MSLNWRSSLRNHSFLRLQGSPATSWTAQSFRLGHCREGRRLDVGFLRRRSPVSRSACEGDGEEDTPKALEEPPGSMGLPVLGETLEWMLDPDFERQRFRKYGRIFTTSLLGRKTVVTMGAEASGQILKEDFDKFTWGGGWPDTFEEVLRRSLFLQDGEEAMATRMLISPALHGVALKSFVGTMEALARSHAAMWGTKLHVSLYDEVKVLVFEVVAVLLLGADGDEKEIARLSQLFTELSNGLITLPVKIPGTPYHKALAARDALLMHIENEVLKVRHS</sequence>
<keyword evidence="3" id="KW-0479">Metal-binding</keyword>
<organism evidence="8 9">
    <name type="scientific">Cymbomonas tetramitiformis</name>
    <dbReference type="NCBI Taxonomy" id="36881"/>
    <lineage>
        <taxon>Eukaryota</taxon>
        <taxon>Viridiplantae</taxon>
        <taxon>Chlorophyta</taxon>
        <taxon>Pyramimonadophyceae</taxon>
        <taxon>Pyramimonadales</taxon>
        <taxon>Pyramimonadaceae</taxon>
        <taxon>Cymbomonas</taxon>
    </lineage>
</organism>
<comment type="similarity">
    <text evidence="1">Belongs to the cytochrome P450 family.</text>
</comment>
<dbReference type="GO" id="GO:0004497">
    <property type="term" value="F:monooxygenase activity"/>
    <property type="evidence" value="ECO:0007669"/>
    <property type="project" value="UniProtKB-KW"/>
</dbReference>
<dbReference type="Pfam" id="PF00067">
    <property type="entry name" value="p450"/>
    <property type="match status" value="1"/>
</dbReference>
<protein>
    <submittedName>
        <fullName evidence="8">Uncharacterized protein</fullName>
    </submittedName>
</protein>
<dbReference type="Gene3D" id="1.10.630.10">
    <property type="entry name" value="Cytochrome P450"/>
    <property type="match status" value="1"/>
</dbReference>
<keyword evidence="4" id="KW-0560">Oxidoreductase</keyword>
<dbReference type="PANTHER" id="PTHR24286:SF384">
    <property type="entry name" value="P450, PUTATIVE (EUROFUNG)-RELATED"/>
    <property type="match status" value="1"/>
</dbReference>
<reference evidence="8 9" key="1">
    <citation type="journal article" date="2015" name="Genome Biol. Evol.">
        <title>Comparative Genomics of a Bacterivorous Green Alga Reveals Evolutionary Causalities and Consequences of Phago-Mixotrophic Mode of Nutrition.</title>
        <authorList>
            <person name="Burns J.A."/>
            <person name="Paasch A."/>
            <person name="Narechania A."/>
            <person name="Kim E."/>
        </authorList>
    </citation>
    <scope>NUCLEOTIDE SEQUENCE [LARGE SCALE GENOMIC DNA]</scope>
    <source>
        <strain evidence="8 9">PLY_AMNH</strain>
    </source>
</reference>
<accession>A0AAE0BXX1</accession>
<comment type="caution">
    <text evidence="8">The sequence shown here is derived from an EMBL/GenBank/DDBJ whole genome shotgun (WGS) entry which is preliminary data.</text>
</comment>
<dbReference type="InterPro" id="IPR036396">
    <property type="entry name" value="Cyt_P450_sf"/>
</dbReference>
<dbReference type="SUPFAM" id="SSF48264">
    <property type="entry name" value="Cytochrome P450"/>
    <property type="match status" value="1"/>
</dbReference>
<evidence type="ECO:0000256" key="4">
    <source>
        <dbReference type="ARBA" id="ARBA00023002"/>
    </source>
</evidence>
<evidence type="ECO:0000256" key="6">
    <source>
        <dbReference type="ARBA" id="ARBA00023033"/>
    </source>
</evidence>
<dbReference type="Proteomes" id="UP001190700">
    <property type="component" value="Unassembled WGS sequence"/>
</dbReference>
<gene>
    <name evidence="8" type="ORF">CYMTET_46208</name>
</gene>
<dbReference type="InterPro" id="IPR001128">
    <property type="entry name" value="Cyt_P450"/>
</dbReference>
<dbReference type="AlphaFoldDB" id="A0AAE0BXX1"/>
<keyword evidence="5" id="KW-0408">Iron</keyword>
<dbReference type="EMBL" id="LGRX02032180">
    <property type="protein sequence ID" value="KAK3244169.1"/>
    <property type="molecule type" value="Genomic_DNA"/>
</dbReference>
<evidence type="ECO:0000256" key="7">
    <source>
        <dbReference type="SAM" id="MobiDB-lite"/>
    </source>
</evidence>
<evidence type="ECO:0000313" key="8">
    <source>
        <dbReference type="EMBL" id="KAK3244169.1"/>
    </source>
</evidence>
<evidence type="ECO:0000256" key="3">
    <source>
        <dbReference type="ARBA" id="ARBA00022723"/>
    </source>
</evidence>
<dbReference type="GO" id="GO:0020037">
    <property type="term" value="F:heme binding"/>
    <property type="evidence" value="ECO:0007669"/>
    <property type="project" value="InterPro"/>
</dbReference>
<evidence type="ECO:0000256" key="2">
    <source>
        <dbReference type="ARBA" id="ARBA00022617"/>
    </source>
</evidence>
<keyword evidence="6" id="KW-0503">Monooxygenase</keyword>
<feature type="non-terminal residue" evidence="8">
    <location>
        <position position="278"/>
    </location>
</feature>
<evidence type="ECO:0000256" key="1">
    <source>
        <dbReference type="ARBA" id="ARBA00010617"/>
    </source>
</evidence>
<dbReference type="GO" id="GO:0016705">
    <property type="term" value="F:oxidoreductase activity, acting on paired donors, with incorporation or reduction of molecular oxygen"/>
    <property type="evidence" value="ECO:0007669"/>
    <property type="project" value="InterPro"/>
</dbReference>
<feature type="region of interest" description="Disordered" evidence="7">
    <location>
        <begin position="54"/>
        <end position="76"/>
    </location>
</feature>
<dbReference type="GO" id="GO:0005506">
    <property type="term" value="F:iron ion binding"/>
    <property type="evidence" value="ECO:0007669"/>
    <property type="project" value="InterPro"/>
</dbReference>
<evidence type="ECO:0000313" key="9">
    <source>
        <dbReference type="Proteomes" id="UP001190700"/>
    </source>
</evidence>
<dbReference type="GO" id="GO:0016125">
    <property type="term" value="P:sterol metabolic process"/>
    <property type="evidence" value="ECO:0007669"/>
    <property type="project" value="TreeGrafter"/>
</dbReference>
<keyword evidence="9" id="KW-1185">Reference proteome</keyword>
<proteinExistence type="inferred from homology"/>